<keyword evidence="5 13" id="KW-0812">Transmembrane</keyword>
<feature type="transmembrane region" description="Helical" evidence="13">
    <location>
        <begin position="183"/>
        <end position="206"/>
    </location>
</feature>
<dbReference type="InterPro" id="IPR001734">
    <property type="entry name" value="Na/solute_symporter"/>
</dbReference>
<feature type="transmembrane region" description="Helical" evidence="13">
    <location>
        <begin position="121"/>
        <end position="147"/>
    </location>
</feature>
<keyword evidence="7 13" id="KW-1133">Transmembrane helix</keyword>
<feature type="transmembrane region" description="Helical" evidence="13">
    <location>
        <begin position="76"/>
        <end position="95"/>
    </location>
</feature>
<keyword evidence="9" id="KW-0406">Ion transport</keyword>
<evidence type="ECO:0000313" key="15">
    <source>
        <dbReference type="Proteomes" id="UP000297295"/>
    </source>
</evidence>
<accession>A0A4E0PSS3</accession>
<dbReference type="InterPro" id="IPR018212">
    <property type="entry name" value="Na/solute_symporter_CS"/>
</dbReference>
<feature type="transmembrane region" description="Helical" evidence="13">
    <location>
        <begin position="6"/>
        <end position="25"/>
    </location>
</feature>
<dbReference type="RefSeq" id="WP_135390520.1">
    <property type="nucleotide sequence ID" value="NZ_PGGK01000018.1"/>
</dbReference>
<evidence type="ECO:0000256" key="2">
    <source>
        <dbReference type="ARBA" id="ARBA00006434"/>
    </source>
</evidence>
<dbReference type="OrthoDB" id="9779at2157"/>
<feature type="transmembrane region" description="Helical" evidence="13">
    <location>
        <begin position="153"/>
        <end position="176"/>
    </location>
</feature>
<feature type="transmembrane region" description="Helical" evidence="13">
    <location>
        <begin position="325"/>
        <end position="351"/>
    </location>
</feature>
<dbReference type="GO" id="GO:0046942">
    <property type="term" value="P:carboxylic acid transport"/>
    <property type="evidence" value="ECO:0007669"/>
    <property type="project" value="UniProtKB-ARBA"/>
</dbReference>
<feature type="transmembrane region" description="Helical" evidence="13">
    <location>
        <begin position="386"/>
        <end position="406"/>
    </location>
</feature>
<keyword evidence="6" id="KW-0769">Symport</keyword>
<keyword evidence="10 13" id="KW-0472">Membrane</keyword>
<dbReference type="InterPro" id="IPR038377">
    <property type="entry name" value="Na/Glc_symporter_sf"/>
</dbReference>
<dbReference type="AlphaFoldDB" id="A0A4E0PSS3"/>
<evidence type="ECO:0000256" key="11">
    <source>
        <dbReference type="ARBA" id="ARBA00023201"/>
    </source>
</evidence>
<sequence>MENYMIFIILMAVYLLGLISIGLYFSKKQKSVTDFWLAGRKVGPLAIGFSAASSWMTAGGILAVIGLYMLLGMGSVWEFVAPNILALLIIALLVGKIKHLPAITQPELLEQRYSSSIRAPVAIIIAIVMILFAVADIIGFSLVLSIFFGLEPIYAAAIVAIAISLYVTLGGFSAVIWTDMVQFLLLATFSIVTALLVVSAATAGTADSPAISTSELFGSVSSDWWDIFNFGLPAGDPAIFGIFAAIVFLIAIIPGWITEQDPWQRIWAAKDRKSARTGMILGSFFIFLIFGVVCTVIAIGLNHLYPEISASMETIGMGAMAQAEPALLVFIAQALTPLGIGLAGVGLAAAAMSSADTFATSGGSCLSRDIYQRFIKPDATMKEMMVVNRISVLIIILVATVLSFYIQGIIEAIHIATFIASASYFFPLMGGLYWKRATKQGALAGLIVGAIAQISFTVIDYSSTPLLAIGSLSAISPLLANHGVIIGMVLSGTAFFGVSLLTQTSDTVHLAPFFADEAEKLAKEEFVVDESDPQYRKLIGSLDREVIGDRAIFKMNLEASATVNWDKFVNELKNIHPSWVTPTGINSVYRLTKGDMLACVSLSRGNTEKDIWFASEPMAQDVETHVKEFFSAFKQVSQALENIGILLTLPTTEEV</sequence>
<name>A0A4E0PSS3_9EURY</name>
<evidence type="ECO:0000256" key="3">
    <source>
        <dbReference type="ARBA" id="ARBA00022448"/>
    </source>
</evidence>
<evidence type="ECO:0000256" key="12">
    <source>
        <dbReference type="RuleBase" id="RU362091"/>
    </source>
</evidence>
<keyword evidence="11" id="KW-0739">Sodium transport</keyword>
<protein>
    <submittedName>
        <fullName evidence="14">Sodium:proline symporter</fullName>
    </submittedName>
</protein>
<feature type="transmembrane region" description="Helical" evidence="13">
    <location>
        <begin position="441"/>
        <end position="459"/>
    </location>
</feature>
<dbReference type="InterPro" id="IPR050277">
    <property type="entry name" value="Sodium:Solute_Symporter"/>
</dbReference>
<evidence type="ECO:0000256" key="4">
    <source>
        <dbReference type="ARBA" id="ARBA00022475"/>
    </source>
</evidence>
<evidence type="ECO:0000256" key="7">
    <source>
        <dbReference type="ARBA" id="ARBA00022989"/>
    </source>
</evidence>
<organism evidence="14 15">
    <name type="scientific">Methanolobus halotolerans</name>
    <dbReference type="NCBI Taxonomy" id="2052935"/>
    <lineage>
        <taxon>Archaea</taxon>
        <taxon>Methanobacteriati</taxon>
        <taxon>Methanobacteriota</taxon>
        <taxon>Stenosarchaea group</taxon>
        <taxon>Methanomicrobia</taxon>
        <taxon>Methanosarcinales</taxon>
        <taxon>Methanosarcinaceae</taxon>
        <taxon>Methanolobus</taxon>
    </lineage>
</organism>
<feature type="transmembrane region" description="Helical" evidence="13">
    <location>
        <begin position="238"/>
        <end position="257"/>
    </location>
</feature>
<keyword evidence="3" id="KW-0813">Transport</keyword>
<gene>
    <name evidence="14" type="ORF">CUN85_11890</name>
</gene>
<dbReference type="GO" id="GO:0005886">
    <property type="term" value="C:plasma membrane"/>
    <property type="evidence" value="ECO:0007669"/>
    <property type="project" value="UniProtKB-SubCell"/>
</dbReference>
<dbReference type="PROSITE" id="PS50283">
    <property type="entry name" value="NA_SOLUT_SYMP_3"/>
    <property type="match status" value="1"/>
</dbReference>
<dbReference type="CDD" id="cd10322">
    <property type="entry name" value="SLC5sbd"/>
    <property type="match status" value="1"/>
</dbReference>
<dbReference type="PROSITE" id="PS00457">
    <property type="entry name" value="NA_SOLUT_SYMP_2"/>
    <property type="match status" value="1"/>
</dbReference>
<comment type="caution">
    <text evidence="14">The sequence shown here is derived from an EMBL/GenBank/DDBJ whole genome shotgun (WGS) entry which is preliminary data.</text>
</comment>
<proteinExistence type="inferred from homology"/>
<dbReference type="Proteomes" id="UP000297295">
    <property type="component" value="Unassembled WGS sequence"/>
</dbReference>
<reference evidence="14 15" key="1">
    <citation type="submission" date="2017-11" db="EMBL/GenBank/DDBJ databases">
        <title>Isolation and Characterization of Methanogenic Archaea from Saline Meromictic Lake at Siberia.</title>
        <authorList>
            <person name="Shen Y."/>
            <person name="Huang H.-H."/>
            <person name="Lai M.-C."/>
            <person name="Chen S.-C."/>
        </authorList>
    </citation>
    <scope>NUCLEOTIDE SEQUENCE [LARGE SCALE GENOMIC DNA]</scope>
    <source>
        <strain evidence="14 15">SY-01</strain>
    </source>
</reference>
<comment type="subcellular location">
    <subcellularLocation>
        <location evidence="1">Cell membrane</location>
        <topology evidence="1">Multi-pass membrane protein</topology>
    </subcellularLocation>
</comment>
<comment type="similarity">
    <text evidence="2 12">Belongs to the sodium:solute symporter (SSF) (TC 2.A.21) family.</text>
</comment>
<feature type="transmembrane region" description="Helical" evidence="13">
    <location>
        <begin position="479"/>
        <end position="501"/>
    </location>
</feature>
<dbReference type="GO" id="GO:0006814">
    <property type="term" value="P:sodium ion transport"/>
    <property type="evidence" value="ECO:0007669"/>
    <property type="project" value="UniProtKB-KW"/>
</dbReference>
<feature type="transmembrane region" description="Helical" evidence="13">
    <location>
        <begin position="278"/>
        <end position="305"/>
    </location>
</feature>
<dbReference type="Gene3D" id="1.20.1730.10">
    <property type="entry name" value="Sodium/glucose cotransporter"/>
    <property type="match status" value="1"/>
</dbReference>
<keyword evidence="4" id="KW-1003">Cell membrane</keyword>
<keyword evidence="15" id="KW-1185">Reference proteome</keyword>
<evidence type="ECO:0000256" key="5">
    <source>
        <dbReference type="ARBA" id="ARBA00022692"/>
    </source>
</evidence>
<feature type="transmembrane region" description="Helical" evidence="13">
    <location>
        <begin position="45"/>
        <end position="70"/>
    </location>
</feature>
<dbReference type="EMBL" id="PGGK01000018">
    <property type="protein sequence ID" value="TGC07242.1"/>
    <property type="molecule type" value="Genomic_DNA"/>
</dbReference>
<evidence type="ECO:0000313" key="14">
    <source>
        <dbReference type="EMBL" id="TGC07242.1"/>
    </source>
</evidence>
<evidence type="ECO:0000256" key="6">
    <source>
        <dbReference type="ARBA" id="ARBA00022847"/>
    </source>
</evidence>
<dbReference type="PANTHER" id="PTHR48086:SF3">
    <property type="entry name" value="SODIUM_PROLINE SYMPORTER"/>
    <property type="match status" value="1"/>
</dbReference>
<evidence type="ECO:0000256" key="13">
    <source>
        <dbReference type="SAM" id="Phobius"/>
    </source>
</evidence>
<dbReference type="GO" id="GO:0015293">
    <property type="term" value="F:symporter activity"/>
    <property type="evidence" value="ECO:0007669"/>
    <property type="project" value="UniProtKB-KW"/>
</dbReference>
<evidence type="ECO:0000256" key="9">
    <source>
        <dbReference type="ARBA" id="ARBA00023065"/>
    </source>
</evidence>
<evidence type="ECO:0000256" key="10">
    <source>
        <dbReference type="ARBA" id="ARBA00023136"/>
    </source>
</evidence>
<feature type="transmembrane region" description="Helical" evidence="13">
    <location>
        <begin position="412"/>
        <end position="434"/>
    </location>
</feature>
<keyword evidence="8" id="KW-0915">Sodium</keyword>
<evidence type="ECO:0000256" key="8">
    <source>
        <dbReference type="ARBA" id="ARBA00023053"/>
    </source>
</evidence>
<evidence type="ECO:0000256" key="1">
    <source>
        <dbReference type="ARBA" id="ARBA00004651"/>
    </source>
</evidence>
<dbReference type="Pfam" id="PF00474">
    <property type="entry name" value="SSF"/>
    <property type="match status" value="1"/>
</dbReference>
<dbReference type="PANTHER" id="PTHR48086">
    <property type="entry name" value="SODIUM/PROLINE SYMPORTER-RELATED"/>
    <property type="match status" value="1"/>
</dbReference>